<dbReference type="SUPFAM" id="SSF54695">
    <property type="entry name" value="POZ domain"/>
    <property type="match status" value="1"/>
</dbReference>
<sequence>MIDFLDKTASEFAQHICHLYHGPFVKIKLKADTEYTVSKPLLCKESPYFAAMFESNFIEGQTQTVEMEEIEGVISARSFPAFLQWLYHRRIRFDTVEPEALITAAIELSRWVDMFNVDELETEMADYIARVLLANPKPPTEESPDMDVNTYVLTEQHVRSAGCLPQGHRVRLVIAQASVEGFFEGEY</sequence>
<protein>
    <recommendedName>
        <fullName evidence="1">BTB domain-containing protein</fullName>
    </recommendedName>
</protein>
<organism evidence="2 3">
    <name type="scientific">Penicillium brasilianum</name>
    <dbReference type="NCBI Taxonomy" id="104259"/>
    <lineage>
        <taxon>Eukaryota</taxon>
        <taxon>Fungi</taxon>
        <taxon>Dikarya</taxon>
        <taxon>Ascomycota</taxon>
        <taxon>Pezizomycotina</taxon>
        <taxon>Eurotiomycetes</taxon>
        <taxon>Eurotiomycetidae</taxon>
        <taxon>Eurotiales</taxon>
        <taxon>Aspergillaceae</taxon>
        <taxon>Penicillium</taxon>
    </lineage>
</organism>
<dbReference type="Proteomes" id="UP000042958">
    <property type="component" value="Unassembled WGS sequence"/>
</dbReference>
<dbReference type="CDD" id="cd18186">
    <property type="entry name" value="BTB_POZ_ZBTB_KLHL-like"/>
    <property type="match status" value="1"/>
</dbReference>
<gene>
    <name evidence="2" type="ORF">PMG11_05356</name>
</gene>
<dbReference type="Pfam" id="PF00651">
    <property type="entry name" value="BTB"/>
    <property type="match status" value="1"/>
</dbReference>
<reference evidence="3" key="1">
    <citation type="journal article" date="2015" name="Genome Announc.">
        <title>Draft genome sequence of the fungus Penicillium brasilianum MG11.</title>
        <authorList>
            <person name="Horn F."/>
            <person name="Linde J."/>
            <person name="Mattern D.J."/>
            <person name="Walther G."/>
            <person name="Guthke R."/>
            <person name="Brakhage A.A."/>
            <person name="Valiante V."/>
        </authorList>
    </citation>
    <scope>NUCLEOTIDE SEQUENCE [LARGE SCALE GENOMIC DNA]</scope>
    <source>
        <strain evidence="3">MG11</strain>
    </source>
</reference>
<dbReference type="OrthoDB" id="194443at2759"/>
<keyword evidence="3" id="KW-1185">Reference proteome</keyword>
<dbReference type="PROSITE" id="PS50097">
    <property type="entry name" value="BTB"/>
    <property type="match status" value="1"/>
</dbReference>
<evidence type="ECO:0000313" key="3">
    <source>
        <dbReference type="Proteomes" id="UP000042958"/>
    </source>
</evidence>
<dbReference type="STRING" id="104259.A0A0F7VFA8"/>
<evidence type="ECO:0000259" key="1">
    <source>
        <dbReference type="PROSITE" id="PS50097"/>
    </source>
</evidence>
<feature type="domain" description="BTB" evidence="1">
    <location>
        <begin position="25"/>
        <end position="95"/>
    </location>
</feature>
<dbReference type="InterPro" id="IPR000210">
    <property type="entry name" value="BTB/POZ_dom"/>
</dbReference>
<accession>A0A0F7VFA8</accession>
<name>A0A0F7VFA8_PENBI</name>
<dbReference type="Gene3D" id="3.30.710.10">
    <property type="entry name" value="Potassium Channel Kv1.1, Chain A"/>
    <property type="match status" value="1"/>
</dbReference>
<dbReference type="EMBL" id="CDHK01000004">
    <property type="protein sequence ID" value="CEO60860.1"/>
    <property type="molecule type" value="Genomic_DNA"/>
</dbReference>
<dbReference type="PANTHER" id="PTHR24413">
    <property type="entry name" value="SPECKLE-TYPE POZ PROTEIN"/>
    <property type="match status" value="1"/>
</dbReference>
<proteinExistence type="predicted"/>
<evidence type="ECO:0000313" key="2">
    <source>
        <dbReference type="EMBL" id="CEO60860.1"/>
    </source>
</evidence>
<dbReference type="InterPro" id="IPR011333">
    <property type="entry name" value="SKP1/BTB/POZ_sf"/>
</dbReference>
<dbReference type="SMART" id="SM00225">
    <property type="entry name" value="BTB"/>
    <property type="match status" value="1"/>
</dbReference>
<dbReference type="AlphaFoldDB" id="A0A0F7VFA8"/>